<dbReference type="Pfam" id="PF12568">
    <property type="entry name" value="PanZ"/>
    <property type="match status" value="1"/>
</dbReference>
<evidence type="ECO:0000313" key="3">
    <source>
        <dbReference type="Proteomes" id="UP000192815"/>
    </source>
</evidence>
<accession>A0A1X0MYY9</accession>
<dbReference type="InterPro" id="IPR040448">
    <property type="entry name" value="PanZ_GNAT"/>
</dbReference>
<dbReference type="SUPFAM" id="SSF55729">
    <property type="entry name" value="Acyl-CoA N-acyltransferases (Nat)"/>
    <property type="match status" value="1"/>
</dbReference>
<protein>
    <submittedName>
        <fullName evidence="2">GNAT family N-acetyltransferase</fullName>
    </submittedName>
</protein>
<sequence>MPVLVGLLTLPTVQDQEDLQKIYLDAPHDLLPPYASAEDLIHDALTNETLWVGRFNDRLQGAARLERGVAVWHLSHLCVRKPTRRRGVAERIVSMAQKLAGEAGCELRLQATAGRPEVLALAAKLSVPLDAATP</sequence>
<comment type="caution">
    <text evidence="2">The sequence shown here is derived from an EMBL/GenBank/DDBJ whole genome shotgun (WGS) entry which is preliminary data.</text>
</comment>
<dbReference type="STRING" id="1958950.BZK31_25015"/>
<keyword evidence="3" id="KW-1185">Reference proteome</keyword>
<dbReference type="CDD" id="cd04301">
    <property type="entry name" value="NAT_SF"/>
    <property type="match status" value="1"/>
</dbReference>
<dbReference type="AlphaFoldDB" id="A0A1X0MYY9"/>
<dbReference type="Gene3D" id="3.40.630.30">
    <property type="match status" value="1"/>
</dbReference>
<organism evidence="2 3">
    <name type="scientific">Pseudomonas floridensis</name>
    <dbReference type="NCBI Taxonomy" id="1958950"/>
    <lineage>
        <taxon>Bacteria</taxon>
        <taxon>Pseudomonadati</taxon>
        <taxon>Pseudomonadota</taxon>
        <taxon>Gammaproteobacteria</taxon>
        <taxon>Pseudomonadales</taxon>
        <taxon>Pseudomonadaceae</taxon>
        <taxon>Pseudomonas</taxon>
    </lineage>
</organism>
<dbReference type="RefSeq" id="WP_083185940.1">
    <property type="nucleotide sequence ID" value="NZ_CBCRZR010000029.1"/>
</dbReference>
<dbReference type="OrthoDB" id="5736859at2"/>
<dbReference type="InterPro" id="IPR016181">
    <property type="entry name" value="Acyl_CoA_acyltransferase"/>
</dbReference>
<gene>
    <name evidence="2" type="ORF">BZK31_25015</name>
</gene>
<reference evidence="3" key="1">
    <citation type="submission" date="2017-02" db="EMBL/GenBank/DDBJ databases">
        <title>Pseudomonas floridae sp. nov., a novel pathogenic bacterial species isolated from tomato.</title>
        <authorList>
            <person name="Timilsina S."/>
            <person name="Vallad G.E."/>
            <person name="Jones J.B."/>
        </authorList>
    </citation>
    <scope>NUCLEOTIDE SEQUENCE [LARGE SCALE GENOMIC DNA]</scope>
    <source>
        <strain evidence="3">GEV388</strain>
    </source>
</reference>
<evidence type="ECO:0000259" key="1">
    <source>
        <dbReference type="PROSITE" id="PS51186"/>
    </source>
</evidence>
<dbReference type="PROSITE" id="PS51186">
    <property type="entry name" value="GNAT"/>
    <property type="match status" value="1"/>
</dbReference>
<evidence type="ECO:0000313" key="2">
    <source>
        <dbReference type="EMBL" id="ORC55089.1"/>
    </source>
</evidence>
<dbReference type="EMBL" id="MUIO01000117">
    <property type="protein sequence ID" value="ORC55089.1"/>
    <property type="molecule type" value="Genomic_DNA"/>
</dbReference>
<proteinExistence type="predicted"/>
<name>A0A1X0MYY9_9PSED</name>
<dbReference type="Proteomes" id="UP000192815">
    <property type="component" value="Unassembled WGS sequence"/>
</dbReference>
<dbReference type="InterPro" id="IPR000182">
    <property type="entry name" value="GNAT_dom"/>
</dbReference>
<dbReference type="GO" id="GO:0016747">
    <property type="term" value="F:acyltransferase activity, transferring groups other than amino-acyl groups"/>
    <property type="evidence" value="ECO:0007669"/>
    <property type="project" value="InterPro"/>
</dbReference>
<feature type="domain" description="N-acetyltransferase" evidence="1">
    <location>
        <begin position="8"/>
        <end position="134"/>
    </location>
</feature>